<keyword evidence="4" id="KW-1185">Reference proteome</keyword>
<dbReference type="GO" id="GO:0005363">
    <property type="term" value="F:maltose transmembrane transporter activity"/>
    <property type="evidence" value="ECO:0007669"/>
    <property type="project" value="TreeGrafter"/>
</dbReference>
<feature type="region of interest" description="Disordered" evidence="1">
    <location>
        <begin position="1"/>
        <end position="75"/>
    </location>
</feature>
<feature type="transmembrane region" description="Helical" evidence="2">
    <location>
        <begin position="321"/>
        <end position="343"/>
    </location>
</feature>
<dbReference type="InterPro" id="IPR034628">
    <property type="entry name" value="MEX1/MEX1-like"/>
</dbReference>
<evidence type="ECO:0000313" key="3">
    <source>
        <dbReference type="EMBL" id="GBF93458.1"/>
    </source>
</evidence>
<protein>
    <recommendedName>
        <fullName evidence="5">Maltose excess chloroplastic-like</fullName>
    </recommendedName>
</protein>
<keyword evidence="2" id="KW-1133">Transmembrane helix</keyword>
<dbReference type="PANTHER" id="PTHR34809">
    <property type="entry name" value="MALTOSE EXCESS PROTEIN 1, CHLOROPLASTIC-RELATED"/>
    <property type="match status" value="1"/>
</dbReference>
<dbReference type="AlphaFoldDB" id="A0A2V0P0R3"/>
<reference evidence="3 4" key="1">
    <citation type="journal article" date="2018" name="Sci. Rep.">
        <title>Raphidocelis subcapitata (=Pseudokirchneriella subcapitata) provides an insight into genome evolution and environmental adaptations in the Sphaeropleales.</title>
        <authorList>
            <person name="Suzuki S."/>
            <person name="Yamaguchi H."/>
            <person name="Nakajima N."/>
            <person name="Kawachi M."/>
        </authorList>
    </citation>
    <scope>NUCLEOTIDE SEQUENCE [LARGE SCALE GENOMIC DNA]</scope>
    <source>
        <strain evidence="3 4">NIES-35</strain>
    </source>
</reference>
<feature type="transmembrane region" description="Helical" evidence="2">
    <location>
        <begin position="290"/>
        <end position="309"/>
    </location>
</feature>
<feature type="compositionally biased region" description="Low complexity" evidence="1">
    <location>
        <begin position="1"/>
        <end position="17"/>
    </location>
</feature>
<dbReference type="EMBL" id="BDRX01000041">
    <property type="protein sequence ID" value="GBF93458.1"/>
    <property type="molecule type" value="Genomic_DNA"/>
</dbReference>
<dbReference type="STRING" id="307507.A0A2V0P0R3"/>
<feature type="transmembrane region" description="Helical" evidence="2">
    <location>
        <begin position="147"/>
        <end position="166"/>
    </location>
</feature>
<comment type="caution">
    <text evidence="3">The sequence shown here is derived from an EMBL/GenBank/DDBJ whole genome shotgun (WGS) entry which is preliminary data.</text>
</comment>
<name>A0A2V0P0R3_9CHLO</name>
<evidence type="ECO:0000256" key="2">
    <source>
        <dbReference type="SAM" id="Phobius"/>
    </source>
</evidence>
<feature type="transmembrane region" description="Helical" evidence="2">
    <location>
        <begin position="172"/>
        <end position="191"/>
    </location>
</feature>
<feature type="transmembrane region" description="Helical" evidence="2">
    <location>
        <begin position="355"/>
        <end position="373"/>
    </location>
</feature>
<dbReference type="GO" id="GO:0009941">
    <property type="term" value="C:chloroplast envelope"/>
    <property type="evidence" value="ECO:0007669"/>
    <property type="project" value="TreeGrafter"/>
</dbReference>
<proteinExistence type="predicted"/>
<evidence type="ECO:0008006" key="5">
    <source>
        <dbReference type="Google" id="ProtNLM"/>
    </source>
</evidence>
<dbReference type="InParanoid" id="A0A2V0P0R3"/>
<keyword evidence="2" id="KW-0472">Membrane</keyword>
<dbReference type="FunCoup" id="A0A2V0P0R3">
    <property type="interactions" value="455"/>
</dbReference>
<organism evidence="3 4">
    <name type="scientific">Raphidocelis subcapitata</name>
    <dbReference type="NCBI Taxonomy" id="307507"/>
    <lineage>
        <taxon>Eukaryota</taxon>
        <taxon>Viridiplantae</taxon>
        <taxon>Chlorophyta</taxon>
        <taxon>core chlorophytes</taxon>
        <taxon>Chlorophyceae</taxon>
        <taxon>CS clade</taxon>
        <taxon>Sphaeropleales</taxon>
        <taxon>Selenastraceae</taxon>
        <taxon>Raphidocelis</taxon>
    </lineage>
</organism>
<dbReference type="OrthoDB" id="8048523at2759"/>
<dbReference type="Gene3D" id="1.20.1280.290">
    <property type="match status" value="1"/>
</dbReference>
<accession>A0A2V0P0R3</accession>
<dbReference type="PANTHER" id="PTHR34809:SF1">
    <property type="entry name" value="MALTOSE EXCESS PROTEIN 1, CHLOROPLASTIC-RELATED"/>
    <property type="match status" value="1"/>
</dbReference>
<evidence type="ECO:0000256" key="1">
    <source>
        <dbReference type="SAM" id="MobiDB-lite"/>
    </source>
</evidence>
<dbReference type="Proteomes" id="UP000247498">
    <property type="component" value="Unassembled WGS sequence"/>
</dbReference>
<sequence>MRLHSAAAGGLQRAAARPHGRSALPATAPQSLAARAHPACRAPAPAPLQPAARRPRRPLHDPPRGAAADAAPAGGGEWPALTERLLAASSLPFTFLALPQIIQNHANIAAGAFGALEAISWVGYTAALFGNALMCVHFAARAELTAVNVQLIGMASNLAVLGQLWWAKVMPTRVYAGALAVSVAIAAVGALRARGRLDARQWLPFEALAALFGVVAVPQIVAGTLSTSAPNLAPSLAAVAAAALWLRGPAARSVADLQAAVKTVPGWCATAMFALMPLPQLVKNFGDLSGLAGLSLGTILLATLGNALCIPRALATRDPSWSFGCTWGCLAMGWAQLLCLALGRSPETGAHFLPPPAFAAATAALAGYLFWAMTADARAKGLASPLGSYADVFGGGRKLAPPREWDP</sequence>
<keyword evidence="2" id="KW-0812">Transmembrane</keyword>
<evidence type="ECO:0000313" key="4">
    <source>
        <dbReference type="Proteomes" id="UP000247498"/>
    </source>
</evidence>
<feature type="transmembrane region" description="Helical" evidence="2">
    <location>
        <begin position="203"/>
        <end position="222"/>
    </location>
</feature>
<feature type="transmembrane region" description="Helical" evidence="2">
    <location>
        <begin position="121"/>
        <end position="140"/>
    </location>
</feature>
<feature type="compositionally biased region" description="Low complexity" evidence="1">
    <location>
        <begin position="33"/>
        <end position="43"/>
    </location>
</feature>
<gene>
    <name evidence="3" type="ORF">Rsub_06591</name>
</gene>